<accession>A0A182XSR6</accession>
<reference evidence="1" key="1">
    <citation type="submission" date="2020-05" db="UniProtKB">
        <authorList>
            <consortium name="EnsemblMetazoa"/>
        </authorList>
    </citation>
    <scope>IDENTIFICATION</scope>
    <source>
        <strain evidence="1">SANGQUA</strain>
    </source>
</reference>
<proteinExistence type="predicted"/>
<dbReference type="Proteomes" id="UP000076407">
    <property type="component" value="Unassembled WGS sequence"/>
</dbReference>
<sequence>IFLLELLTIKKLVRFSCLPFPAVSVSCLFRAALRCLSHRSVRKSHQSGPPRGL</sequence>
<organism evidence="1 2">
    <name type="scientific">Anopheles quadriannulatus</name>
    <name type="common">Mosquito</name>
    <dbReference type="NCBI Taxonomy" id="34691"/>
    <lineage>
        <taxon>Eukaryota</taxon>
        <taxon>Metazoa</taxon>
        <taxon>Ecdysozoa</taxon>
        <taxon>Arthropoda</taxon>
        <taxon>Hexapoda</taxon>
        <taxon>Insecta</taxon>
        <taxon>Pterygota</taxon>
        <taxon>Neoptera</taxon>
        <taxon>Endopterygota</taxon>
        <taxon>Diptera</taxon>
        <taxon>Nematocera</taxon>
        <taxon>Culicoidea</taxon>
        <taxon>Culicidae</taxon>
        <taxon>Anophelinae</taxon>
        <taxon>Anopheles</taxon>
    </lineage>
</organism>
<protein>
    <submittedName>
        <fullName evidence="1">Uncharacterized protein</fullName>
    </submittedName>
</protein>
<dbReference type="AlphaFoldDB" id="A0A182XSR6"/>
<evidence type="ECO:0000313" key="2">
    <source>
        <dbReference type="Proteomes" id="UP000076407"/>
    </source>
</evidence>
<name>A0A182XSR6_ANOQN</name>
<dbReference type="EnsemblMetazoa" id="AQUA014873-RA">
    <property type="protein sequence ID" value="AQUA014873-PA"/>
    <property type="gene ID" value="AQUA014873"/>
</dbReference>
<keyword evidence="2" id="KW-1185">Reference proteome</keyword>
<evidence type="ECO:0000313" key="1">
    <source>
        <dbReference type="EnsemblMetazoa" id="AQUA014873-PA"/>
    </source>
</evidence>
<dbReference type="VEuPathDB" id="VectorBase:AQUA014873"/>